<dbReference type="Pfam" id="PF09335">
    <property type="entry name" value="VTT_dom"/>
    <property type="match status" value="1"/>
</dbReference>
<comment type="similarity">
    <text evidence="6">Belongs to the TVP38/TMEM64 family.</text>
</comment>
<gene>
    <name evidence="8" type="ORF">E3E15_02640</name>
</gene>
<dbReference type="PANTHER" id="PTHR12677:SF59">
    <property type="entry name" value="GOLGI APPARATUS MEMBRANE PROTEIN TVP38-RELATED"/>
    <property type="match status" value="1"/>
</dbReference>
<feature type="transmembrane region" description="Helical" evidence="6">
    <location>
        <begin position="206"/>
        <end position="223"/>
    </location>
</feature>
<evidence type="ECO:0000313" key="9">
    <source>
        <dbReference type="Proteomes" id="UP000503320"/>
    </source>
</evidence>
<feature type="transmembrane region" description="Helical" evidence="6">
    <location>
        <begin position="168"/>
        <end position="186"/>
    </location>
</feature>
<dbReference type="KEGG" id="afri:E3E15_02640"/>
<evidence type="ECO:0000256" key="6">
    <source>
        <dbReference type="RuleBase" id="RU366058"/>
    </source>
</evidence>
<dbReference type="GO" id="GO:0005886">
    <property type="term" value="C:plasma membrane"/>
    <property type="evidence" value="ECO:0007669"/>
    <property type="project" value="UniProtKB-SubCell"/>
</dbReference>
<evidence type="ECO:0000256" key="3">
    <source>
        <dbReference type="ARBA" id="ARBA00022692"/>
    </source>
</evidence>
<dbReference type="InterPro" id="IPR015414">
    <property type="entry name" value="TMEM64"/>
</dbReference>
<dbReference type="PANTHER" id="PTHR12677">
    <property type="entry name" value="GOLGI APPARATUS MEMBRANE PROTEIN TVP38-RELATED"/>
    <property type="match status" value="1"/>
</dbReference>
<sequence length="229" mass="26153">MNSHYLTFLKRFFLLLFLVGGLVLFFLFNGSKYSSFNELVGIYKNFKSYVDLHFTKAIFMFGCIYVLTVFFSIPIKPALKMLAGLFFGLFFGFCVSIVSATTGGMLAFMFIKYNWGEVSNSSKYKLMSRFKDMVESHPIMVLFLARLLPIPFFVPNILAGILKVKNSIFFFTTLLGIVPITFIYVWIGTNFSQKLTNNESFLDKELVLALSILAVLTVVPFIVKKIVRK</sequence>
<feature type="transmembrane region" description="Helical" evidence="6">
    <location>
        <begin position="139"/>
        <end position="161"/>
    </location>
</feature>
<evidence type="ECO:0000256" key="5">
    <source>
        <dbReference type="ARBA" id="ARBA00023136"/>
    </source>
</evidence>
<dbReference type="EMBL" id="CP038017">
    <property type="protein sequence ID" value="QIV94310.1"/>
    <property type="molecule type" value="Genomic_DNA"/>
</dbReference>
<keyword evidence="2 6" id="KW-1003">Cell membrane</keyword>
<reference evidence="8 9" key="1">
    <citation type="submission" date="2019-03" db="EMBL/GenBank/DDBJ databases">
        <title>Complete Genome Sequence of Allofrancisella frigidaquae Strain SYSU 10HL1970 Isolated from Water-Cooling Systems in China.</title>
        <authorList>
            <person name="Ohrman C."/>
            <person name="Uneklint I."/>
            <person name="Sjodin A."/>
        </authorList>
    </citation>
    <scope>NUCLEOTIDE SEQUENCE [LARGE SCALE GENOMIC DNA]</scope>
    <source>
        <strain evidence="8 9">SYSU 10HL1970</strain>
    </source>
</reference>
<evidence type="ECO:0000313" key="8">
    <source>
        <dbReference type="EMBL" id="QIV94310.1"/>
    </source>
</evidence>
<keyword evidence="9" id="KW-1185">Reference proteome</keyword>
<evidence type="ECO:0000256" key="2">
    <source>
        <dbReference type="ARBA" id="ARBA00022475"/>
    </source>
</evidence>
<feature type="transmembrane region" description="Helical" evidence="6">
    <location>
        <begin position="85"/>
        <end position="111"/>
    </location>
</feature>
<organism evidence="8 9">
    <name type="scientific">Allofrancisella frigidaquae</name>
    <dbReference type="NCBI Taxonomy" id="1085644"/>
    <lineage>
        <taxon>Bacteria</taxon>
        <taxon>Pseudomonadati</taxon>
        <taxon>Pseudomonadota</taxon>
        <taxon>Gammaproteobacteria</taxon>
        <taxon>Thiotrichales</taxon>
        <taxon>Francisellaceae</taxon>
        <taxon>Allofrancisella</taxon>
    </lineage>
</organism>
<accession>A0A6M3HTD1</accession>
<dbReference type="InterPro" id="IPR032816">
    <property type="entry name" value="VTT_dom"/>
</dbReference>
<feature type="transmembrane region" description="Helical" evidence="6">
    <location>
        <begin position="53"/>
        <end position="73"/>
    </location>
</feature>
<evidence type="ECO:0000259" key="7">
    <source>
        <dbReference type="Pfam" id="PF09335"/>
    </source>
</evidence>
<comment type="subcellular location">
    <subcellularLocation>
        <location evidence="1 6">Cell membrane</location>
        <topology evidence="1 6">Multi-pass membrane protein</topology>
    </subcellularLocation>
</comment>
<evidence type="ECO:0000256" key="4">
    <source>
        <dbReference type="ARBA" id="ARBA00022989"/>
    </source>
</evidence>
<name>A0A6M3HTD1_9GAMM</name>
<dbReference type="AlphaFoldDB" id="A0A6M3HTD1"/>
<protein>
    <recommendedName>
        <fullName evidence="6">TVP38/TMEM64 family membrane protein</fullName>
    </recommendedName>
</protein>
<feature type="domain" description="VTT" evidence="7">
    <location>
        <begin position="78"/>
        <end position="189"/>
    </location>
</feature>
<evidence type="ECO:0000256" key="1">
    <source>
        <dbReference type="ARBA" id="ARBA00004651"/>
    </source>
</evidence>
<keyword evidence="5 6" id="KW-0472">Membrane</keyword>
<keyword evidence="3 6" id="KW-0812">Transmembrane</keyword>
<dbReference type="Proteomes" id="UP000503320">
    <property type="component" value="Chromosome"/>
</dbReference>
<feature type="transmembrane region" description="Helical" evidence="6">
    <location>
        <begin position="12"/>
        <end position="33"/>
    </location>
</feature>
<keyword evidence="4 6" id="KW-1133">Transmembrane helix</keyword>
<proteinExistence type="inferred from homology"/>